<accession>A0A5J5I144</accession>
<gene>
    <name evidence="4" type="ORF">F4U95_14660</name>
    <name evidence="3" type="ORF">F4U96_13530</name>
</gene>
<dbReference type="EMBL" id="VYQA01000010">
    <property type="protein sequence ID" value="KAA9028295.1"/>
    <property type="molecule type" value="Genomic_DNA"/>
</dbReference>
<dbReference type="RefSeq" id="WP_150426201.1">
    <property type="nucleotide sequence ID" value="NZ_VYQA01000010.1"/>
</dbReference>
<comment type="caution">
    <text evidence="4">The sequence shown here is derived from an EMBL/GenBank/DDBJ whole genome shotgun (WGS) entry which is preliminary data.</text>
</comment>
<feature type="chain" id="PRO_5023875035" description="DUF2059 domain-containing protein" evidence="2">
    <location>
        <begin position="28"/>
        <end position="256"/>
    </location>
</feature>
<evidence type="ECO:0000313" key="3">
    <source>
        <dbReference type="EMBL" id="KAA9015882.1"/>
    </source>
</evidence>
<dbReference type="Proteomes" id="UP000325933">
    <property type="component" value="Unassembled WGS sequence"/>
</dbReference>
<dbReference type="InterPro" id="IPR046505">
    <property type="entry name" value="DUF6683"/>
</dbReference>
<feature type="compositionally biased region" description="Pro residues" evidence="1">
    <location>
        <begin position="77"/>
        <end position="86"/>
    </location>
</feature>
<dbReference type="Pfam" id="PF20388">
    <property type="entry name" value="DUF6683"/>
    <property type="match status" value="1"/>
</dbReference>
<evidence type="ECO:0000313" key="5">
    <source>
        <dbReference type="Proteomes" id="UP000325933"/>
    </source>
</evidence>
<evidence type="ECO:0000256" key="2">
    <source>
        <dbReference type="SAM" id="SignalP"/>
    </source>
</evidence>
<keyword evidence="6" id="KW-1185">Reference proteome</keyword>
<feature type="region of interest" description="Disordered" evidence="1">
    <location>
        <begin position="55"/>
        <end position="91"/>
    </location>
</feature>
<evidence type="ECO:0000256" key="1">
    <source>
        <dbReference type="SAM" id="MobiDB-lite"/>
    </source>
</evidence>
<feature type="signal peptide" evidence="2">
    <location>
        <begin position="1"/>
        <end position="27"/>
    </location>
</feature>
<sequence length="256" mass="28329">MSLGRRFLATGMTLLLATSITTAPARADDTFSGFGNSAFMSSMMDNVRMDSLHRHMQTPHDGDQPRAPDRKAGPIKPTLPAPPPAKAHPTRYVASPAVTARVREQFLAWIRQTSGSQGEAAMRQVMQQHDIFALWTKQMQSDGLKPGDLADAFAAYWVQNWQMANGVETTRPAQVMAVRRQVAASMAGFTEAQRQELAEVFMYNQFVQGTAWIEAGQRGDAAMKRKLGDAAVIRFRNDMKLDLRALKLTDRGFVTA</sequence>
<dbReference type="AlphaFoldDB" id="A0A5J5I144"/>
<name>A0A5J5I144_9SPHN</name>
<protein>
    <recommendedName>
        <fullName evidence="7">DUF2059 domain-containing protein</fullName>
    </recommendedName>
</protein>
<dbReference type="Proteomes" id="UP000326364">
    <property type="component" value="Unassembled WGS sequence"/>
</dbReference>
<proteinExistence type="predicted"/>
<dbReference type="EMBL" id="VYQB01000009">
    <property type="protein sequence ID" value="KAA9015882.1"/>
    <property type="molecule type" value="Genomic_DNA"/>
</dbReference>
<evidence type="ECO:0000313" key="4">
    <source>
        <dbReference type="EMBL" id="KAA9028295.1"/>
    </source>
</evidence>
<evidence type="ECO:0000313" key="6">
    <source>
        <dbReference type="Proteomes" id="UP000326364"/>
    </source>
</evidence>
<organism evidence="4 5">
    <name type="scientific">Sphingobium limneticum</name>
    <dbReference type="NCBI Taxonomy" id="1007511"/>
    <lineage>
        <taxon>Bacteria</taxon>
        <taxon>Pseudomonadati</taxon>
        <taxon>Pseudomonadota</taxon>
        <taxon>Alphaproteobacteria</taxon>
        <taxon>Sphingomonadales</taxon>
        <taxon>Sphingomonadaceae</taxon>
        <taxon>Sphingobium</taxon>
    </lineage>
</organism>
<evidence type="ECO:0008006" key="7">
    <source>
        <dbReference type="Google" id="ProtNLM"/>
    </source>
</evidence>
<feature type="compositionally biased region" description="Basic and acidic residues" evidence="1">
    <location>
        <begin position="55"/>
        <end position="72"/>
    </location>
</feature>
<keyword evidence="2" id="KW-0732">Signal</keyword>
<reference evidence="5 6" key="1">
    <citation type="submission" date="2019-09" db="EMBL/GenBank/DDBJ databases">
        <authorList>
            <person name="Feng G."/>
        </authorList>
    </citation>
    <scope>NUCLEOTIDE SEQUENCE [LARGE SCALE GENOMIC DNA]</scope>
    <source>
        <strain evidence="4 5">KACC 19283</strain>
        <strain evidence="3 6">KACC 19284</strain>
    </source>
</reference>